<protein>
    <submittedName>
        <fullName evidence="2">Uncharacterized protein</fullName>
    </submittedName>
</protein>
<gene>
    <name evidence="2" type="ORF">FB470_001917</name>
</gene>
<dbReference type="EMBL" id="JAUSUT010000001">
    <property type="protein sequence ID" value="MDQ0377923.1"/>
    <property type="molecule type" value="Genomic_DNA"/>
</dbReference>
<evidence type="ECO:0000256" key="1">
    <source>
        <dbReference type="SAM" id="MobiDB-lite"/>
    </source>
</evidence>
<accession>A0ABU0ERL3</accession>
<feature type="region of interest" description="Disordered" evidence="1">
    <location>
        <begin position="1"/>
        <end position="20"/>
    </location>
</feature>
<reference evidence="2 3" key="1">
    <citation type="submission" date="2023-07" db="EMBL/GenBank/DDBJ databases">
        <title>Sequencing the genomes of 1000 actinobacteria strains.</title>
        <authorList>
            <person name="Klenk H.-P."/>
        </authorList>
    </citation>
    <scope>NUCLEOTIDE SEQUENCE [LARGE SCALE GENOMIC DNA]</scope>
    <source>
        <strain evidence="2 3">DSM 45805</strain>
    </source>
</reference>
<comment type="caution">
    <text evidence="2">The sequence shown here is derived from an EMBL/GenBank/DDBJ whole genome shotgun (WGS) entry which is preliminary data.</text>
</comment>
<keyword evidence="3" id="KW-1185">Reference proteome</keyword>
<dbReference type="RefSeq" id="WP_306990525.1">
    <property type="nucleotide sequence ID" value="NZ_JAUSUT010000001.1"/>
</dbReference>
<dbReference type="Proteomes" id="UP001229651">
    <property type="component" value="Unassembled WGS sequence"/>
</dbReference>
<name>A0ABU0ERL3_9PSEU</name>
<organism evidence="2 3">
    <name type="scientific">Amycolatopsis thermophila</name>
    <dbReference type="NCBI Taxonomy" id="206084"/>
    <lineage>
        <taxon>Bacteria</taxon>
        <taxon>Bacillati</taxon>
        <taxon>Actinomycetota</taxon>
        <taxon>Actinomycetes</taxon>
        <taxon>Pseudonocardiales</taxon>
        <taxon>Pseudonocardiaceae</taxon>
        <taxon>Amycolatopsis</taxon>
    </lineage>
</organism>
<evidence type="ECO:0000313" key="3">
    <source>
        <dbReference type="Proteomes" id="UP001229651"/>
    </source>
</evidence>
<evidence type="ECO:0000313" key="2">
    <source>
        <dbReference type="EMBL" id="MDQ0377923.1"/>
    </source>
</evidence>
<feature type="compositionally biased region" description="Polar residues" evidence="1">
    <location>
        <begin position="1"/>
        <end position="14"/>
    </location>
</feature>
<proteinExistence type="predicted"/>
<sequence length="156" mass="16951">MTITSGLTNRTDTASEAAEQPQHIQLAEGLRKLADFIEQHPQLDSRIHGINVWYPDNAADMGPIAAAAARFGATVHKDVTDSMYNLAIDFGAVTAKALAYREQVCERVVVGTETVTRTVPDPEKLAEVPHVEVTETVEKVEWRCAPLLASTPDGGR</sequence>